<evidence type="ECO:0000313" key="1">
    <source>
        <dbReference type="EMBL" id="TCN76928.1"/>
    </source>
</evidence>
<sequence>MKLNGRHFITCFDDVTLPQRVNPQFYAFSPVVNRYYCPSGAFAADRL</sequence>
<proteinExistence type="predicted"/>
<protein>
    <submittedName>
        <fullName evidence="1">Uncharacterized protein</fullName>
    </submittedName>
</protein>
<dbReference type="AlphaFoldDB" id="A0A4R2F034"/>
<gene>
    <name evidence="1" type="ORF">EDC91_1514</name>
</gene>
<organism evidence="1 2">
    <name type="scientific">Shewanella fodinae</name>
    <dbReference type="NCBI Taxonomy" id="552357"/>
    <lineage>
        <taxon>Bacteria</taxon>
        <taxon>Pseudomonadati</taxon>
        <taxon>Pseudomonadota</taxon>
        <taxon>Gammaproteobacteria</taxon>
        <taxon>Alteromonadales</taxon>
        <taxon>Shewanellaceae</taxon>
        <taxon>Shewanella</taxon>
    </lineage>
</organism>
<dbReference type="EMBL" id="SLWF01000051">
    <property type="protein sequence ID" value="TCN76928.1"/>
    <property type="molecule type" value="Genomic_DNA"/>
</dbReference>
<evidence type="ECO:0000313" key="2">
    <source>
        <dbReference type="Proteomes" id="UP000294832"/>
    </source>
</evidence>
<name>A0A4R2F034_9GAMM</name>
<accession>A0A4R2F034</accession>
<comment type="caution">
    <text evidence="1">The sequence shown here is derived from an EMBL/GenBank/DDBJ whole genome shotgun (WGS) entry which is preliminary data.</text>
</comment>
<reference evidence="1 2" key="1">
    <citation type="submission" date="2019-03" db="EMBL/GenBank/DDBJ databases">
        <title>Freshwater and sediment microbial communities from various areas in North America, analyzing microbe dynamics in response to fracking.</title>
        <authorList>
            <person name="Lamendella R."/>
        </authorList>
    </citation>
    <scope>NUCLEOTIDE SEQUENCE [LARGE SCALE GENOMIC DNA]</scope>
    <source>
        <strain evidence="1 2">74A</strain>
    </source>
</reference>
<keyword evidence="2" id="KW-1185">Reference proteome</keyword>
<dbReference type="Proteomes" id="UP000294832">
    <property type="component" value="Unassembled WGS sequence"/>
</dbReference>